<dbReference type="Proteomes" id="UP001163255">
    <property type="component" value="Chromosome"/>
</dbReference>
<keyword evidence="2" id="KW-1185">Reference proteome</keyword>
<gene>
    <name evidence="1" type="ORF">NX720_15295</name>
</gene>
<accession>A0ABY6GNF4</accession>
<evidence type="ECO:0000313" key="1">
    <source>
        <dbReference type="EMBL" id="UYM14262.1"/>
    </source>
</evidence>
<evidence type="ECO:0000313" key="2">
    <source>
        <dbReference type="Proteomes" id="UP001163255"/>
    </source>
</evidence>
<dbReference type="RefSeq" id="WP_262595665.1">
    <property type="nucleotide sequence ID" value="NZ_CP103300.1"/>
</dbReference>
<name>A0ABY6GNF4_9GAMM</name>
<organism evidence="1 2">
    <name type="scientific">Endozoicomonas euniceicola</name>
    <dbReference type="NCBI Taxonomy" id="1234143"/>
    <lineage>
        <taxon>Bacteria</taxon>
        <taxon>Pseudomonadati</taxon>
        <taxon>Pseudomonadota</taxon>
        <taxon>Gammaproteobacteria</taxon>
        <taxon>Oceanospirillales</taxon>
        <taxon>Endozoicomonadaceae</taxon>
        <taxon>Endozoicomonas</taxon>
    </lineage>
</organism>
<protein>
    <submittedName>
        <fullName evidence="1">Uncharacterized protein</fullName>
    </submittedName>
</protein>
<reference evidence="1" key="1">
    <citation type="submission" date="2022-10" db="EMBL/GenBank/DDBJ databases">
        <title>Completed Genome Sequence of two octocoral isolated bacterium, Endozoicomonas euniceicola EF212T and Endozoicomonas gorgoniicola PS125T.</title>
        <authorList>
            <person name="Chiou Y.-J."/>
            <person name="Chen Y.-H."/>
        </authorList>
    </citation>
    <scope>NUCLEOTIDE SEQUENCE</scope>
    <source>
        <strain evidence="1">EF212</strain>
    </source>
</reference>
<sequence length="81" mass="9586">MTNTYTIYRIADITDEIQIELDEQYDLHFVQPRKCNAGIWAIVTGVLDHPKVSHYYLTQKEAEQLMQTPEWSRQTDDNINQ</sequence>
<dbReference type="EMBL" id="CP103300">
    <property type="protein sequence ID" value="UYM14262.1"/>
    <property type="molecule type" value="Genomic_DNA"/>
</dbReference>
<proteinExistence type="predicted"/>